<dbReference type="SUPFAM" id="SSF48403">
    <property type="entry name" value="Ankyrin repeat"/>
    <property type="match status" value="1"/>
</dbReference>
<keyword evidence="9" id="KW-1185">Reference proteome</keyword>
<evidence type="ECO:0000313" key="9">
    <source>
        <dbReference type="Proteomes" id="UP000504633"/>
    </source>
</evidence>
<dbReference type="AlphaFoldDB" id="A0A6J1M5L0"/>
<keyword evidence="8" id="KW-1133">Transmembrane helix</keyword>
<dbReference type="InterPro" id="IPR052076">
    <property type="entry name" value="TRP_cation_channel"/>
</dbReference>
<feature type="transmembrane region" description="Helical" evidence="8">
    <location>
        <begin position="494"/>
        <end position="519"/>
    </location>
</feature>
<dbReference type="RefSeq" id="XP_023172163.2">
    <property type="nucleotide sequence ID" value="XM_023316395.2"/>
</dbReference>
<keyword evidence="3" id="KW-0677">Repeat</keyword>
<feature type="transmembrane region" description="Helical" evidence="8">
    <location>
        <begin position="460"/>
        <end position="482"/>
    </location>
</feature>
<dbReference type="GO" id="GO:0022857">
    <property type="term" value="F:transmembrane transporter activity"/>
    <property type="evidence" value="ECO:0007669"/>
    <property type="project" value="TreeGrafter"/>
</dbReference>
<keyword evidence="1" id="KW-0813">Transport</keyword>
<dbReference type="KEGG" id="dhe:111600332"/>
<dbReference type="PROSITE" id="PS50088">
    <property type="entry name" value="ANK_REPEAT"/>
    <property type="match status" value="1"/>
</dbReference>
<reference evidence="10" key="1">
    <citation type="submission" date="2025-08" db="UniProtKB">
        <authorList>
            <consortium name="RefSeq"/>
        </authorList>
    </citation>
    <scope>IDENTIFICATION</scope>
    <source>
        <strain evidence="10">15085-1641.00</strain>
        <tissue evidence="10">Whole body</tissue>
    </source>
</reference>
<protein>
    <submittedName>
        <fullName evidence="10">Transient receptor potential cation channel protein painless-like</fullName>
    </submittedName>
</protein>
<name>A0A6J1M5L0_DROHY</name>
<evidence type="ECO:0000256" key="3">
    <source>
        <dbReference type="ARBA" id="ARBA00022737"/>
    </source>
</evidence>
<evidence type="ECO:0000256" key="1">
    <source>
        <dbReference type="ARBA" id="ARBA00022448"/>
    </source>
</evidence>
<feature type="transmembrane region" description="Helical" evidence="8">
    <location>
        <begin position="663"/>
        <end position="685"/>
    </location>
</feature>
<evidence type="ECO:0000256" key="7">
    <source>
        <dbReference type="PROSITE-ProRule" id="PRU00023"/>
    </source>
</evidence>
<evidence type="ECO:0000256" key="6">
    <source>
        <dbReference type="ARBA" id="ARBA00023303"/>
    </source>
</evidence>
<accession>A0A6J1M5L0</accession>
<evidence type="ECO:0000256" key="2">
    <source>
        <dbReference type="ARBA" id="ARBA00022606"/>
    </source>
</evidence>
<dbReference type="InterPro" id="IPR036770">
    <property type="entry name" value="Ankyrin_rpt-contain_sf"/>
</dbReference>
<keyword evidence="2" id="KW-0716">Sensory transduction</keyword>
<feature type="repeat" description="ANK" evidence="7">
    <location>
        <begin position="342"/>
        <end position="374"/>
    </location>
</feature>
<sequence length="876" mass="100565">MSTTSSEAQSQLIKAFKALDYDRFKNALDAGAQPTLRPSEPKGQMSIYEQALSTPGCSKFIRACLRSGCLIDYVNPDLKKAAINYAIDSKDYRNIAVLLNFKKGKVDVNYVYNGQTALETLVKELDAAEYEKILECAGLLLRHGATSDKAIPYVLQNKETPQDAVVDLLTAFIYLGHVSDDNYNKVVQYLLQPESHIEADRIYWLLPRYMFSLDSDEFSETMRRLEKIFANWNKVEMQICLLLHYIGDEDDSQLARIQSIMCSSNMPEDNQILIATAIGMDNWSVVLKLLQTPFLQLESNDQMLINLIELAQPLLKDHSYEGCLEQVLQTLDLDKLNQSAVPNQTPLHYAVKHRNEVAIRVLLRHGASLGLRSANGKLLMERISMELLSEQFDHCIMSHGDKSSKEQYEILVNFMNLTTPELELNMSPVMYIAKKEELCPLLLHPLINCFLLLKWKRLSIIFYIHLFIYMLFCFTLLAHTYLRFPTRFPIEYLIMFSSFCVGCIIVYIVVCDILTYWMVGHMPNCLNPLLAVLLLFACIELGSREVQRLVSIFAIIIMVVKLMMLVGALPVPVIATHVLMLHQVTRNFVVSLLLYSILILTFCFCLYIQFGKPVELRFDNQTVSEVVPEEFLTLAEPSRAFFQTWLMFGGQMEYKDFSSYSNALVLLLFVFLSIVLMNLMSGLAVSDTQKILDQAELNSAIFRTDLLCCYEAALSKNWHRWDKLRRFLLKWVHLDGTTKNGYLSIILNGDNKAKLYGDRKCKFTQESQTDMKHEINQLYFSEYKATNDSEDEYSSKVEAGQEEIEIDENIGEKTQIIESKVKEVEVDDTTVRLALEVLQKRANKQSEEENASKMEERMQNIWNLMQDIKCGTHKKN</sequence>
<proteinExistence type="predicted"/>
<keyword evidence="8" id="KW-0472">Membrane</keyword>
<dbReference type="OrthoDB" id="2157354at2759"/>
<dbReference type="Gene3D" id="1.25.40.20">
    <property type="entry name" value="Ankyrin repeat-containing domain"/>
    <property type="match status" value="2"/>
</dbReference>
<evidence type="ECO:0000256" key="4">
    <source>
        <dbReference type="ARBA" id="ARBA00023043"/>
    </source>
</evidence>
<dbReference type="GO" id="GO:1902495">
    <property type="term" value="C:transmembrane transporter complex"/>
    <property type="evidence" value="ECO:0007669"/>
    <property type="project" value="TreeGrafter"/>
</dbReference>
<organism evidence="9 10">
    <name type="scientific">Drosophila hydei</name>
    <name type="common">Fruit fly</name>
    <dbReference type="NCBI Taxonomy" id="7224"/>
    <lineage>
        <taxon>Eukaryota</taxon>
        <taxon>Metazoa</taxon>
        <taxon>Ecdysozoa</taxon>
        <taxon>Arthropoda</taxon>
        <taxon>Hexapoda</taxon>
        <taxon>Insecta</taxon>
        <taxon>Pterygota</taxon>
        <taxon>Neoptera</taxon>
        <taxon>Endopterygota</taxon>
        <taxon>Diptera</taxon>
        <taxon>Brachycera</taxon>
        <taxon>Muscomorpha</taxon>
        <taxon>Ephydroidea</taxon>
        <taxon>Drosophilidae</taxon>
        <taxon>Drosophila</taxon>
    </lineage>
</organism>
<dbReference type="InterPro" id="IPR002110">
    <property type="entry name" value="Ankyrin_rpt"/>
</dbReference>
<dbReference type="PANTHER" id="PTHR47143">
    <property type="entry name" value="TRANSIENT RECEPTOR POTENTIAL CATION CHANNEL PROTEIN PAINLESS"/>
    <property type="match status" value="1"/>
</dbReference>
<keyword evidence="4 7" id="KW-0040">ANK repeat</keyword>
<keyword evidence="6" id="KW-0407">Ion channel</keyword>
<dbReference type="SMART" id="SM00248">
    <property type="entry name" value="ANK"/>
    <property type="match status" value="2"/>
</dbReference>
<dbReference type="PROSITE" id="PS50297">
    <property type="entry name" value="ANK_REP_REGION"/>
    <property type="match status" value="1"/>
</dbReference>
<gene>
    <name evidence="10" type="primary">LOC111600332</name>
</gene>
<dbReference type="Pfam" id="PF00023">
    <property type="entry name" value="Ank"/>
    <property type="match status" value="1"/>
</dbReference>
<dbReference type="Proteomes" id="UP000504633">
    <property type="component" value="Unplaced"/>
</dbReference>
<dbReference type="GeneID" id="111600332"/>
<keyword evidence="5" id="KW-0406">Ion transport</keyword>
<evidence type="ECO:0000256" key="8">
    <source>
        <dbReference type="SAM" id="Phobius"/>
    </source>
</evidence>
<dbReference type="GO" id="GO:0034220">
    <property type="term" value="P:monoatomic ion transmembrane transport"/>
    <property type="evidence" value="ECO:0007669"/>
    <property type="project" value="UniProtKB-KW"/>
</dbReference>
<dbReference type="PANTHER" id="PTHR47143:SF4">
    <property type="entry name" value="TRANSIENT RECEPTOR POTENTIAL CATION CHANNEL PROTEIN PAINLESS"/>
    <property type="match status" value="1"/>
</dbReference>
<keyword evidence="8" id="KW-0812">Transmembrane</keyword>
<evidence type="ECO:0000313" key="10">
    <source>
        <dbReference type="RefSeq" id="XP_023172163.2"/>
    </source>
</evidence>
<feature type="transmembrane region" description="Helical" evidence="8">
    <location>
        <begin position="587"/>
        <end position="610"/>
    </location>
</feature>
<evidence type="ECO:0000256" key="5">
    <source>
        <dbReference type="ARBA" id="ARBA00023065"/>
    </source>
</evidence>
<feature type="transmembrane region" description="Helical" evidence="8">
    <location>
        <begin position="549"/>
        <end position="575"/>
    </location>
</feature>